<keyword evidence="3" id="KW-0862">Zinc</keyword>
<dbReference type="Gene3D" id="3.40.50.1220">
    <property type="entry name" value="TPP-binding domain"/>
    <property type="match status" value="1"/>
</dbReference>
<gene>
    <name evidence="5" type="ORF">SAMN05216218_101195</name>
</gene>
<dbReference type="OrthoDB" id="728at2157"/>
<reference evidence="6" key="1">
    <citation type="submission" date="2016-10" db="EMBL/GenBank/DDBJ databases">
        <authorList>
            <person name="Varghese N."/>
            <person name="Submissions S."/>
        </authorList>
    </citation>
    <scope>NUCLEOTIDE SEQUENCE [LARGE SCALE GENOMIC DNA]</scope>
    <source>
        <strain evidence="6">IBRC-M 10760</strain>
    </source>
</reference>
<dbReference type="InterPro" id="IPR026590">
    <property type="entry name" value="Ssirtuin_cat_dom"/>
</dbReference>
<keyword evidence="3" id="KW-0479">Metal-binding</keyword>
<feature type="binding site" evidence="3">
    <location>
        <position position="160"/>
    </location>
    <ligand>
        <name>Zn(2+)</name>
        <dbReference type="ChEBI" id="CHEBI:29105"/>
    </ligand>
</feature>
<dbReference type="GO" id="GO:0017136">
    <property type="term" value="F:histone deacetylase activity, NAD-dependent"/>
    <property type="evidence" value="ECO:0007669"/>
    <property type="project" value="TreeGrafter"/>
</dbReference>
<feature type="binding site" evidence="3">
    <location>
        <position position="135"/>
    </location>
    <ligand>
        <name>Zn(2+)</name>
        <dbReference type="ChEBI" id="CHEBI:29105"/>
    </ligand>
</feature>
<evidence type="ECO:0000313" key="6">
    <source>
        <dbReference type="Proteomes" id="UP000199076"/>
    </source>
</evidence>
<dbReference type="EMBL" id="FNBK01000001">
    <property type="protein sequence ID" value="SDE75314.1"/>
    <property type="molecule type" value="Genomic_DNA"/>
</dbReference>
<dbReference type="GO" id="GO:0046872">
    <property type="term" value="F:metal ion binding"/>
    <property type="evidence" value="ECO:0007669"/>
    <property type="project" value="UniProtKB-KW"/>
</dbReference>
<dbReference type="CDD" id="cd01407">
    <property type="entry name" value="SIR2-fam"/>
    <property type="match status" value="1"/>
</dbReference>
<dbReference type="GO" id="GO:0070403">
    <property type="term" value="F:NAD+ binding"/>
    <property type="evidence" value="ECO:0007669"/>
    <property type="project" value="InterPro"/>
</dbReference>
<dbReference type="PANTHER" id="PTHR11085:SF4">
    <property type="entry name" value="NAD-DEPENDENT PROTEIN DEACYLASE"/>
    <property type="match status" value="1"/>
</dbReference>
<keyword evidence="6" id="KW-1185">Reference proteome</keyword>
<dbReference type="PANTHER" id="PTHR11085">
    <property type="entry name" value="NAD-DEPENDENT PROTEIN DEACYLASE SIRTUIN-5, MITOCHONDRIAL-RELATED"/>
    <property type="match status" value="1"/>
</dbReference>
<keyword evidence="1" id="KW-0808">Transferase</keyword>
<dbReference type="RefSeq" id="WP_092686707.1">
    <property type="nucleotide sequence ID" value="NZ_FNBK01000001.1"/>
</dbReference>
<feature type="domain" description="Deacetylase sirtuin-type" evidence="4">
    <location>
        <begin position="1"/>
        <end position="254"/>
    </location>
</feature>
<proteinExistence type="predicted"/>
<organism evidence="5 6">
    <name type="scientific">Halorientalis regularis</name>
    <dbReference type="NCBI Taxonomy" id="660518"/>
    <lineage>
        <taxon>Archaea</taxon>
        <taxon>Methanobacteriati</taxon>
        <taxon>Methanobacteriota</taxon>
        <taxon>Stenosarchaea group</taxon>
        <taxon>Halobacteria</taxon>
        <taxon>Halobacteriales</taxon>
        <taxon>Haloarculaceae</taxon>
        <taxon>Halorientalis</taxon>
    </lineage>
</organism>
<evidence type="ECO:0000256" key="1">
    <source>
        <dbReference type="ARBA" id="ARBA00022679"/>
    </source>
</evidence>
<feature type="binding site" evidence="3">
    <location>
        <position position="132"/>
    </location>
    <ligand>
        <name>Zn(2+)</name>
        <dbReference type="ChEBI" id="CHEBI:29105"/>
    </ligand>
</feature>
<evidence type="ECO:0000259" key="4">
    <source>
        <dbReference type="PROSITE" id="PS50305"/>
    </source>
</evidence>
<dbReference type="STRING" id="660518.SAMN05216218_101195"/>
<dbReference type="InterPro" id="IPR050134">
    <property type="entry name" value="NAD-dep_sirtuin_deacylases"/>
</dbReference>
<keyword evidence="2" id="KW-0520">NAD</keyword>
<dbReference type="InterPro" id="IPR003000">
    <property type="entry name" value="Sirtuin"/>
</dbReference>
<dbReference type="AlphaFoldDB" id="A0A1G7FHC1"/>
<evidence type="ECO:0000256" key="2">
    <source>
        <dbReference type="ARBA" id="ARBA00023027"/>
    </source>
</evidence>
<dbReference type="InterPro" id="IPR029035">
    <property type="entry name" value="DHS-like_NAD/FAD-binding_dom"/>
</dbReference>
<dbReference type="SUPFAM" id="SSF52467">
    <property type="entry name" value="DHS-like NAD/FAD-binding domain"/>
    <property type="match status" value="1"/>
</dbReference>
<dbReference type="Gene3D" id="3.30.1600.10">
    <property type="entry name" value="SIR2/SIRT2 'Small Domain"/>
    <property type="match status" value="1"/>
</dbReference>
<dbReference type="Pfam" id="PF02146">
    <property type="entry name" value="SIR2"/>
    <property type="match status" value="1"/>
</dbReference>
<name>A0A1G7FHC1_9EURY</name>
<dbReference type="InterPro" id="IPR026591">
    <property type="entry name" value="Sirtuin_cat_small_dom_sf"/>
</dbReference>
<protein>
    <submittedName>
        <fullName evidence="5">NAD-dependent deacetylase</fullName>
    </submittedName>
</protein>
<sequence length="254" mass="27126">MSVDEPDVRAVAQAVRDAESVVALTGAGVSTASGIPDFRGEDGIWERHDPMDFHIDRFRSDPEGFWRDRVKLQASAFDDGNVAPNAAHEALAGLESAGHLDTVVTQNIDGLHQDAGSEDVIEIHGSAARVVCRDCNQRFDAEPAMARARDGDLPPTCDDCDGTLKPDTVLFGEQLPEHALMQSQAKAESAGVFLAVGSSLTVEPAASLPRVAAERGATLVLVNLESTPLSGRADFDFRADVTEALPQLRRAVEE</sequence>
<dbReference type="PROSITE" id="PS50305">
    <property type="entry name" value="SIRTUIN"/>
    <property type="match status" value="1"/>
</dbReference>
<dbReference type="Proteomes" id="UP000199076">
    <property type="component" value="Unassembled WGS sequence"/>
</dbReference>
<evidence type="ECO:0000313" key="5">
    <source>
        <dbReference type="EMBL" id="SDE75314.1"/>
    </source>
</evidence>
<dbReference type="NCBIfam" id="NF001753">
    <property type="entry name" value="PRK00481.1-3"/>
    <property type="match status" value="1"/>
</dbReference>
<feature type="active site" description="Proton acceptor" evidence="3">
    <location>
        <position position="124"/>
    </location>
</feature>
<evidence type="ECO:0000256" key="3">
    <source>
        <dbReference type="PROSITE-ProRule" id="PRU00236"/>
    </source>
</evidence>
<accession>A0A1G7FHC1</accession>
<feature type="binding site" evidence="3">
    <location>
        <position position="157"/>
    </location>
    <ligand>
        <name>Zn(2+)</name>
        <dbReference type="ChEBI" id="CHEBI:29105"/>
    </ligand>
</feature>